<feature type="region of interest" description="Disordered" evidence="1">
    <location>
        <begin position="208"/>
        <end position="239"/>
    </location>
</feature>
<dbReference type="InterPro" id="IPR041685">
    <property type="entry name" value="AAA_GajA/Old/RecF-like"/>
</dbReference>
<accession>A0A1R4LRU7</accession>
<sequence>MKLARIEISNFRLLKNFVLDLEDELSLVIGKNNTGKTSVLACLDKLVVQSERNAVAYEDFNIELRSSLEKILLGEKEIGAKEQYVDLGIQLKLFIKYSKSDDLSKISPLIMSLDPDDDNVILSFEYKISFDKLSELKLKYIDEAKKFDNKPRLFLKEKLFDYFGPIIRKSLLYNDEDQFLDLHKERINLKDILAIQFINAKRSVTNKQNDKTLSNQTSSLYRQVDESDEQEEASDEFKKELRKTDDRLSSIYQKMFSGIIEKVNKFGGISPTETDIKITSTLQHRELLEGNTTVMYAHQSHDLPEHYNGLGYMNLISMIFEIEMLMSRLRRSIKEKPAAINLLFIEEPEAHTHPQMQYVFIKNIKELLRQNRLREDGVIIHLQSVITTHSSHIVSESSFDDIKYLKKSAQTHQVQAKNLKDLAHAYASSEDPDKDDELKKAYRFLKQYLTLNRAELFFADKAIFIEGDTERIILPSMLKKIDQETQNSDDQPLLSQNISIVEVGAHSQTFEKFIDFVGLKSLIITDIDSYYEKTIYEDDNVTPQKYKNGNDKIEEVRCTPLDPYGSKSSNSSLKFFFQQEELGFYKDLEFENKSLTKPSGSETWQQDPNGFLKIVYQVEEHGYHGRSFEDAFFSINKDLLNAGHSAFPSLTKKYLDLYLSNDDIDAFDFSEKAVNSKPSLAIEILLNSETTEEGIEFSNWHVPLYIKEGLLWLRKN</sequence>
<proteinExistence type="predicted"/>
<evidence type="ECO:0000313" key="4">
    <source>
        <dbReference type="EMBL" id="SJN59183.1"/>
    </source>
</evidence>
<dbReference type="Pfam" id="PF20469">
    <property type="entry name" value="OLD-like_TOPRIM"/>
    <property type="match status" value="1"/>
</dbReference>
<dbReference type="InterPro" id="IPR051396">
    <property type="entry name" value="Bact_Antivir_Def_Nuclease"/>
</dbReference>
<feature type="compositionally biased region" description="Polar residues" evidence="1">
    <location>
        <begin position="208"/>
        <end position="221"/>
    </location>
</feature>
<dbReference type="CDD" id="cd01026">
    <property type="entry name" value="TOPRIM_OLD"/>
    <property type="match status" value="1"/>
</dbReference>
<dbReference type="STRING" id="1123498.VR7878_03273"/>
<name>A0A1R4LRU7_VIBR1</name>
<protein>
    <submittedName>
        <fullName evidence="4">Uncharacterized protein</fullName>
    </submittedName>
</protein>
<gene>
    <name evidence="4" type="ORF">VR7878_03273</name>
</gene>
<dbReference type="EMBL" id="FULE01000047">
    <property type="protein sequence ID" value="SJN59183.1"/>
    <property type="molecule type" value="Genomic_DNA"/>
</dbReference>
<evidence type="ECO:0000259" key="2">
    <source>
        <dbReference type="Pfam" id="PF13175"/>
    </source>
</evidence>
<dbReference type="InterPro" id="IPR034139">
    <property type="entry name" value="TOPRIM_OLD"/>
</dbReference>
<reference evidence="5" key="1">
    <citation type="submission" date="2017-02" db="EMBL/GenBank/DDBJ databases">
        <authorList>
            <person name="Rodrigo-Torres L."/>
            <person name="Arahal R.D."/>
            <person name="Lucena T."/>
        </authorList>
    </citation>
    <scope>NUCLEOTIDE SEQUENCE [LARGE SCALE GENOMIC DNA]</scope>
    <source>
        <strain evidence="5">CECT 7878</strain>
    </source>
</reference>
<keyword evidence="5" id="KW-1185">Reference proteome</keyword>
<feature type="domain" description="OLD protein-like TOPRIM" evidence="3">
    <location>
        <begin position="457"/>
        <end position="528"/>
    </location>
</feature>
<evidence type="ECO:0000256" key="1">
    <source>
        <dbReference type="SAM" id="MobiDB-lite"/>
    </source>
</evidence>
<dbReference type="InterPro" id="IPR027417">
    <property type="entry name" value="P-loop_NTPase"/>
</dbReference>
<dbReference type="OrthoDB" id="3322489at2"/>
<organism evidence="4 5">
    <name type="scientific">Vibrio ruber (strain DSM 16370 / JCM 11486 / BCRC 17186 / CECT 7878 / LMG 23124 / VR1)</name>
    <dbReference type="NCBI Taxonomy" id="1123498"/>
    <lineage>
        <taxon>Bacteria</taxon>
        <taxon>Pseudomonadati</taxon>
        <taxon>Pseudomonadota</taxon>
        <taxon>Gammaproteobacteria</taxon>
        <taxon>Vibrionales</taxon>
        <taxon>Vibrionaceae</taxon>
        <taxon>Vibrio</taxon>
    </lineage>
</organism>
<dbReference type="Proteomes" id="UP000188276">
    <property type="component" value="Unassembled WGS sequence"/>
</dbReference>
<dbReference type="SUPFAM" id="SSF52540">
    <property type="entry name" value="P-loop containing nucleoside triphosphate hydrolases"/>
    <property type="match status" value="1"/>
</dbReference>
<feature type="domain" description="Endonuclease GajA/Old nuclease/RecF-like AAA" evidence="2">
    <location>
        <begin position="1"/>
        <end position="394"/>
    </location>
</feature>
<evidence type="ECO:0000313" key="5">
    <source>
        <dbReference type="Proteomes" id="UP000188276"/>
    </source>
</evidence>
<evidence type="ECO:0000259" key="3">
    <source>
        <dbReference type="Pfam" id="PF20469"/>
    </source>
</evidence>
<dbReference type="Gene3D" id="3.40.50.300">
    <property type="entry name" value="P-loop containing nucleotide triphosphate hydrolases"/>
    <property type="match status" value="1"/>
</dbReference>
<dbReference type="RefSeq" id="WP_077337162.1">
    <property type="nucleotide sequence ID" value="NZ_FULE01000047.1"/>
</dbReference>
<dbReference type="Pfam" id="PF13175">
    <property type="entry name" value="AAA_15"/>
    <property type="match status" value="1"/>
</dbReference>
<dbReference type="AlphaFoldDB" id="A0A1R4LRU7"/>
<dbReference type="PANTHER" id="PTHR43581:SF4">
    <property type="entry name" value="ATP_GTP PHOSPHATASE"/>
    <property type="match status" value="1"/>
</dbReference>
<dbReference type="PANTHER" id="PTHR43581">
    <property type="entry name" value="ATP/GTP PHOSPHATASE"/>
    <property type="match status" value="1"/>
</dbReference>